<keyword evidence="5" id="KW-1185">Reference proteome</keyword>
<accession>N4WQZ9</accession>
<dbReference type="Pfam" id="PF02775">
    <property type="entry name" value="TPP_enzyme_C"/>
    <property type="match status" value="1"/>
</dbReference>
<evidence type="ECO:0000259" key="3">
    <source>
        <dbReference type="Pfam" id="PF02775"/>
    </source>
</evidence>
<comment type="caution">
    <text evidence="4">The sequence shown here is derived from an EMBL/GenBank/DDBJ whole genome shotgun (WGS) entry which is preliminary data.</text>
</comment>
<dbReference type="Gene3D" id="3.40.50.970">
    <property type="match status" value="1"/>
</dbReference>
<dbReference type="eggNOG" id="COG0028">
    <property type="taxonomic scope" value="Bacteria"/>
</dbReference>
<dbReference type="InterPro" id="IPR011766">
    <property type="entry name" value="TPP_enzyme_TPP-bd"/>
</dbReference>
<dbReference type="GO" id="GO:0030976">
    <property type="term" value="F:thiamine pyrophosphate binding"/>
    <property type="evidence" value="ECO:0007669"/>
    <property type="project" value="InterPro"/>
</dbReference>
<dbReference type="Proteomes" id="UP000012283">
    <property type="component" value="Unassembled WGS sequence"/>
</dbReference>
<dbReference type="AlphaFoldDB" id="N4WQZ9"/>
<name>N4WQZ9_9BACI</name>
<evidence type="ECO:0000313" key="4">
    <source>
        <dbReference type="EMBL" id="ENH95636.1"/>
    </source>
</evidence>
<dbReference type="OrthoDB" id="9785953at2"/>
<dbReference type="SUPFAM" id="SSF52518">
    <property type="entry name" value="Thiamin diphosphate-binding fold (THDP-binding)"/>
    <property type="match status" value="1"/>
</dbReference>
<dbReference type="RefSeq" id="WP_003474442.1">
    <property type="nucleotide sequence ID" value="NZ_APML01000085.1"/>
</dbReference>
<reference evidence="4 5" key="1">
    <citation type="submission" date="2013-03" db="EMBL/GenBank/DDBJ databases">
        <title>Draft genome sequence of Gracibacillus halophilus YIM-C55.5, a moderately halophilic and thermophilic organism from the Xiaochaidamu salt lake.</title>
        <authorList>
            <person name="Sugumar T."/>
            <person name="Polireddy D.R."/>
            <person name="Antony A."/>
            <person name="Madhava Y.R."/>
            <person name="Sivakumar N."/>
        </authorList>
    </citation>
    <scope>NUCLEOTIDE SEQUENCE [LARGE SCALE GENOMIC DNA]</scope>
    <source>
        <strain evidence="4 5">YIM-C55.5</strain>
    </source>
</reference>
<dbReference type="PANTHER" id="PTHR42818">
    <property type="entry name" value="SULFOPYRUVATE DECARBOXYLASE SUBUNIT ALPHA"/>
    <property type="match status" value="1"/>
</dbReference>
<proteinExistence type="predicted"/>
<gene>
    <name evidence="4" type="ORF">J416_15102</name>
</gene>
<dbReference type="PATRIC" id="fig|1308866.3.peg.3038"/>
<dbReference type="PANTHER" id="PTHR42818:SF1">
    <property type="entry name" value="SULFOPYRUVATE DECARBOXYLASE"/>
    <property type="match status" value="1"/>
</dbReference>
<keyword evidence="2" id="KW-0456">Lyase</keyword>
<protein>
    <submittedName>
        <fullName evidence="4">Sulfopyruvate decarboxylase subunit beta</fullName>
    </submittedName>
</protein>
<evidence type="ECO:0000256" key="1">
    <source>
        <dbReference type="ARBA" id="ARBA00022793"/>
    </source>
</evidence>
<dbReference type="STRING" id="1308866.J416_15102"/>
<dbReference type="InterPro" id="IPR051818">
    <property type="entry name" value="TPP_dependent_decarboxylase"/>
</dbReference>
<keyword evidence="1" id="KW-0210">Decarboxylase</keyword>
<sequence>MKRIDFISSLMHKVSNEFVLSYLGYCSRECYSVRDRKENFYFLGAMGMPIPFALGTSFITPNDVFVIEGDGSCLMNMGALTTVGTIQPKNLKIVIINNKIYESTGGQPTATSENTDITGIAKNCGISDVRVLNDLTDFREYWEWLKSSGLKMLVVNVSPGKENVKRISITPEKITSRFRESLITASNTLH</sequence>
<dbReference type="InterPro" id="IPR029061">
    <property type="entry name" value="THDP-binding"/>
</dbReference>
<dbReference type="EMBL" id="APML01000085">
    <property type="protein sequence ID" value="ENH95636.1"/>
    <property type="molecule type" value="Genomic_DNA"/>
</dbReference>
<evidence type="ECO:0000256" key="2">
    <source>
        <dbReference type="ARBA" id="ARBA00023239"/>
    </source>
</evidence>
<keyword evidence="4" id="KW-0670">Pyruvate</keyword>
<dbReference type="GO" id="GO:0016831">
    <property type="term" value="F:carboxy-lyase activity"/>
    <property type="evidence" value="ECO:0007669"/>
    <property type="project" value="UniProtKB-KW"/>
</dbReference>
<feature type="domain" description="Thiamine pyrophosphate enzyme TPP-binding" evidence="3">
    <location>
        <begin position="41"/>
        <end position="140"/>
    </location>
</feature>
<evidence type="ECO:0000313" key="5">
    <source>
        <dbReference type="Proteomes" id="UP000012283"/>
    </source>
</evidence>
<organism evidence="4 5">
    <name type="scientific">Gracilibacillus halophilus YIM-C55.5</name>
    <dbReference type="NCBI Taxonomy" id="1308866"/>
    <lineage>
        <taxon>Bacteria</taxon>
        <taxon>Bacillati</taxon>
        <taxon>Bacillota</taxon>
        <taxon>Bacilli</taxon>
        <taxon>Bacillales</taxon>
        <taxon>Bacillaceae</taxon>
        <taxon>Gracilibacillus</taxon>
    </lineage>
</organism>